<dbReference type="AlphaFoldDB" id="A0A410QBZ1"/>
<reference evidence="2" key="1">
    <citation type="submission" date="2019-01" db="EMBL/GenBank/DDBJ databases">
        <title>Draft genomes of a novel of Sporanaerobacter strains.</title>
        <authorList>
            <person name="Ma S."/>
        </authorList>
    </citation>
    <scope>NUCLEOTIDE SEQUENCE [LARGE SCALE GENOMIC DNA]</scope>
    <source>
        <strain evidence="2">NJN-17</strain>
    </source>
</reference>
<organism evidence="1 2">
    <name type="scientific">Acidilutibacter cellobiosedens</name>
    <dbReference type="NCBI Taxonomy" id="2507161"/>
    <lineage>
        <taxon>Bacteria</taxon>
        <taxon>Bacillati</taxon>
        <taxon>Bacillota</taxon>
        <taxon>Tissierellia</taxon>
        <taxon>Tissierellales</taxon>
        <taxon>Acidilutibacteraceae</taxon>
        <taxon>Acidilutibacter</taxon>
    </lineage>
</organism>
<dbReference type="EMBL" id="CP035282">
    <property type="protein sequence ID" value="QAT61460.1"/>
    <property type="molecule type" value="Genomic_DNA"/>
</dbReference>
<dbReference type="InterPro" id="IPR014825">
    <property type="entry name" value="DNA_alkylation"/>
</dbReference>
<accession>A0A410QBZ1</accession>
<evidence type="ECO:0000313" key="1">
    <source>
        <dbReference type="EMBL" id="QAT61460.1"/>
    </source>
</evidence>
<dbReference type="RefSeq" id="WP_071138904.1">
    <property type="nucleotide sequence ID" value="NZ_CP035282.1"/>
</dbReference>
<dbReference type="PANTHER" id="PTHR34070">
    <property type="entry name" value="ARMADILLO-TYPE FOLD"/>
    <property type="match status" value="1"/>
</dbReference>
<evidence type="ECO:0008006" key="3">
    <source>
        <dbReference type="Google" id="ProtNLM"/>
    </source>
</evidence>
<dbReference type="Proteomes" id="UP000287969">
    <property type="component" value="Chromosome"/>
</dbReference>
<evidence type="ECO:0000313" key="2">
    <source>
        <dbReference type="Proteomes" id="UP000287969"/>
    </source>
</evidence>
<dbReference type="SUPFAM" id="SSF48371">
    <property type="entry name" value="ARM repeat"/>
    <property type="match status" value="1"/>
</dbReference>
<proteinExistence type="predicted"/>
<dbReference type="InterPro" id="IPR016024">
    <property type="entry name" value="ARM-type_fold"/>
</dbReference>
<protein>
    <recommendedName>
        <fullName evidence="3">DNA alkylation repair protein</fullName>
    </recommendedName>
</protein>
<dbReference type="OrthoDB" id="9775346at2"/>
<dbReference type="Gene3D" id="1.25.10.90">
    <property type="match status" value="1"/>
</dbReference>
<keyword evidence="2" id="KW-1185">Reference proteome</keyword>
<name>A0A410QBZ1_9FIRM</name>
<gene>
    <name evidence="1" type="ORF">EQM13_07640</name>
</gene>
<sequence>MNDKNELVLKGYGWMLKSFSQVNKGEVIDYLIKNHKSMPRISFRYAIEKMDKESHLYLMEL</sequence>
<dbReference type="PANTHER" id="PTHR34070:SF1">
    <property type="entry name" value="DNA ALKYLATION REPAIR PROTEIN"/>
    <property type="match status" value="1"/>
</dbReference>
<dbReference type="Pfam" id="PF08713">
    <property type="entry name" value="DNA_alkylation"/>
    <property type="match status" value="1"/>
</dbReference>
<dbReference type="KEGG" id="spoa:EQM13_07640"/>